<dbReference type="Proteomes" id="UP001152049">
    <property type="component" value="Unassembled WGS sequence"/>
</dbReference>
<feature type="domain" description="AB hydrolase-1" evidence="3">
    <location>
        <begin position="31"/>
        <end position="314"/>
    </location>
</feature>
<evidence type="ECO:0000313" key="4">
    <source>
        <dbReference type="EMBL" id="KAJ4244001.1"/>
    </source>
</evidence>
<dbReference type="AlphaFoldDB" id="A0A9W8RMD2"/>
<evidence type="ECO:0000259" key="3">
    <source>
        <dbReference type="Pfam" id="PF00561"/>
    </source>
</evidence>
<protein>
    <recommendedName>
        <fullName evidence="3">AB hydrolase-1 domain-containing protein</fullName>
    </recommendedName>
</protein>
<keyword evidence="1" id="KW-0378">Hydrolase</keyword>
<dbReference type="PRINTS" id="PR00412">
    <property type="entry name" value="EPOXHYDRLASE"/>
</dbReference>
<dbReference type="InterPro" id="IPR000639">
    <property type="entry name" value="Epox_hydrolase-like"/>
</dbReference>
<dbReference type="OrthoDB" id="408373at2759"/>
<dbReference type="EMBL" id="JAOQAZ010000053">
    <property type="protein sequence ID" value="KAJ4244001.1"/>
    <property type="molecule type" value="Genomic_DNA"/>
</dbReference>
<gene>
    <name evidence="4" type="ORF">NW762_014614</name>
</gene>
<accession>A0A9W8RMD2</accession>
<evidence type="ECO:0000256" key="1">
    <source>
        <dbReference type="ARBA" id="ARBA00022801"/>
    </source>
</evidence>
<sequence>MENLRKKSVTTRRLLQYTYYVSAGGTSRSYPALLFIHGFPDSADLWSDIISSLFDLPYKIIVPDCLGYAGTDKPDDTSLYAYNGIADDFADILRSESVCDAVIIGHDWGSVIAQRTYLYHSELFRGVVLINTAYMLPSREPFDLGIVNETTMKLLGYPQFAYWEFFTAPDAAEIVDENLERMWQVLHGTEKDWMKKMFCVHNAMREFLLGEEEVELREYAKKPRRKESFMQRFQRDGFSSALQMYKAVVSQVQSKSDSDAPTNLTVEVPMLFIYCTEDAVCVYGMMDEAKNRGLVPQLKEVTLECGHWSPMEKPIEIAAHIRDFLVTLGEGGQVFATS</sequence>
<name>A0A9W8RMD2_9HYPO</name>
<organism evidence="4 5">
    <name type="scientific">Fusarium torreyae</name>
    <dbReference type="NCBI Taxonomy" id="1237075"/>
    <lineage>
        <taxon>Eukaryota</taxon>
        <taxon>Fungi</taxon>
        <taxon>Dikarya</taxon>
        <taxon>Ascomycota</taxon>
        <taxon>Pezizomycotina</taxon>
        <taxon>Sordariomycetes</taxon>
        <taxon>Hypocreomycetidae</taxon>
        <taxon>Hypocreales</taxon>
        <taxon>Nectriaceae</taxon>
        <taxon>Fusarium</taxon>
    </lineage>
</organism>
<dbReference type="SUPFAM" id="SSF53474">
    <property type="entry name" value="alpha/beta-Hydrolases"/>
    <property type="match status" value="1"/>
</dbReference>
<dbReference type="Gene3D" id="3.40.50.1820">
    <property type="entry name" value="alpha/beta hydrolase"/>
    <property type="match status" value="1"/>
</dbReference>
<dbReference type="Pfam" id="PF00561">
    <property type="entry name" value="Abhydrolase_1"/>
    <property type="match status" value="1"/>
</dbReference>
<dbReference type="PANTHER" id="PTHR43329">
    <property type="entry name" value="EPOXIDE HYDROLASE"/>
    <property type="match status" value="1"/>
</dbReference>
<dbReference type="InterPro" id="IPR029058">
    <property type="entry name" value="AB_hydrolase_fold"/>
</dbReference>
<evidence type="ECO:0000313" key="5">
    <source>
        <dbReference type="Proteomes" id="UP001152049"/>
    </source>
</evidence>
<comment type="caution">
    <text evidence="4">The sequence shown here is derived from an EMBL/GenBank/DDBJ whole genome shotgun (WGS) entry which is preliminary data.</text>
</comment>
<proteinExistence type="inferred from homology"/>
<dbReference type="InterPro" id="IPR000073">
    <property type="entry name" value="AB_hydrolase_1"/>
</dbReference>
<reference evidence="4" key="1">
    <citation type="submission" date="2022-09" db="EMBL/GenBank/DDBJ databases">
        <title>Fusarium specimens isolated from Avocado Roots.</title>
        <authorList>
            <person name="Stajich J."/>
            <person name="Roper C."/>
            <person name="Heimlech-Rivalta G."/>
        </authorList>
    </citation>
    <scope>NUCLEOTIDE SEQUENCE</scope>
    <source>
        <strain evidence="4">CF00136</strain>
    </source>
</reference>
<comment type="similarity">
    <text evidence="2">Belongs to the AB hydrolase superfamily. Epoxide hydrolase family.</text>
</comment>
<keyword evidence="5" id="KW-1185">Reference proteome</keyword>
<dbReference type="GO" id="GO:0016787">
    <property type="term" value="F:hydrolase activity"/>
    <property type="evidence" value="ECO:0007669"/>
    <property type="project" value="UniProtKB-KW"/>
</dbReference>
<evidence type="ECO:0000256" key="2">
    <source>
        <dbReference type="ARBA" id="ARBA00038334"/>
    </source>
</evidence>